<dbReference type="OrthoDB" id="9813713at2"/>
<reference evidence="1 2" key="1">
    <citation type="submission" date="2017-12" db="EMBL/GenBank/DDBJ databases">
        <title>Phylogenetic diversity of female urinary microbiome.</title>
        <authorList>
            <person name="Thomas-White K."/>
            <person name="Wolfe A.J."/>
        </authorList>
    </citation>
    <scope>NUCLEOTIDE SEQUENCE [LARGE SCALE GENOMIC DNA]</scope>
    <source>
        <strain evidence="1 2">UMB1298</strain>
    </source>
</reference>
<dbReference type="GO" id="GO:0015035">
    <property type="term" value="F:protein-disulfide reductase activity"/>
    <property type="evidence" value="ECO:0007669"/>
    <property type="project" value="InterPro"/>
</dbReference>
<name>A0A2I1PAG2_9MICO</name>
<accession>A0A2I1PAG2</accession>
<dbReference type="Proteomes" id="UP000234206">
    <property type="component" value="Unassembled WGS sequence"/>
</dbReference>
<evidence type="ECO:0000313" key="2">
    <source>
        <dbReference type="Proteomes" id="UP000234206"/>
    </source>
</evidence>
<evidence type="ECO:0000313" key="1">
    <source>
        <dbReference type="EMBL" id="PKZ41618.1"/>
    </source>
</evidence>
<proteinExistence type="predicted"/>
<keyword evidence="2" id="KW-1185">Reference proteome</keyword>
<dbReference type="InterPro" id="IPR007263">
    <property type="entry name" value="DCC1-like"/>
</dbReference>
<dbReference type="Pfam" id="PF04134">
    <property type="entry name" value="DCC1-like"/>
    <property type="match status" value="1"/>
</dbReference>
<gene>
    <name evidence="1" type="ORF">CYJ76_07000</name>
</gene>
<sequence>MSTLLYDPDCGFCTRAALLLAGWPVTCVVAPMTDARLAEHGIDARRAQREIPFVDDAGRVLFGAPAVAAALRTAERTTLRGALLHAAGVVLAAPPVAWVAPATYRWVADHRHQLPGGTTACALPPPPHA</sequence>
<protein>
    <submittedName>
        <fullName evidence="1">DUF393 domain-containing protein</fullName>
    </submittedName>
</protein>
<dbReference type="RefSeq" id="WP_101849648.1">
    <property type="nucleotide sequence ID" value="NZ_PKIZ01000011.1"/>
</dbReference>
<organism evidence="1 2">
    <name type="scientific">Kytococcus schroeteri</name>
    <dbReference type="NCBI Taxonomy" id="138300"/>
    <lineage>
        <taxon>Bacteria</taxon>
        <taxon>Bacillati</taxon>
        <taxon>Actinomycetota</taxon>
        <taxon>Actinomycetes</taxon>
        <taxon>Micrococcales</taxon>
        <taxon>Kytococcaceae</taxon>
        <taxon>Kytococcus</taxon>
    </lineage>
</organism>
<comment type="caution">
    <text evidence="1">The sequence shown here is derived from an EMBL/GenBank/DDBJ whole genome shotgun (WGS) entry which is preliminary data.</text>
</comment>
<dbReference type="EMBL" id="PKIZ01000011">
    <property type="protein sequence ID" value="PKZ41618.1"/>
    <property type="molecule type" value="Genomic_DNA"/>
</dbReference>
<dbReference type="AlphaFoldDB" id="A0A2I1PAG2"/>